<protein>
    <recommendedName>
        <fullName evidence="13">RNA helicase</fullName>
    </recommendedName>
</protein>
<evidence type="ECO:0000259" key="9">
    <source>
        <dbReference type="PROSITE" id="PS51192"/>
    </source>
</evidence>
<dbReference type="Gene3D" id="3.40.50.300">
    <property type="entry name" value="P-loop containing nucleotide triphosphate hydrolases"/>
    <property type="match status" value="2"/>
</dbReference>
<feature type="compositionally biased region" description="Polar residues" evidence="7">
    <location>
        <begin position="1321"/>
        <end position="1340"/>
    </location>
</feature>
<dbReference type="InterPro" id="IPR002464">
    <property type="entry name" value="DNA/RNA_helicase_DEAH_CS"/>
</dbReference>
<feature type="domain" description="Helicase ATP-binding" evidence="9">
    <location>
        <begin position="1534"/>
        <end position="1708"/>
    </location>
</feature>
<dbReference type="SUPFAM" id="SSF48403">
    <property type="entry name" value="Ankyrin repeat"/>
    <property type="match status" value="1"/>
</dbReference>
<dbReference type="InterPro" id="IPR011545">
    <property type="entry name" value="DEAD/DEAH_box_helicase_dom"/>
</dbReference>
<comment type="caution">
    <text evidence="11">The sequence shown here is derived from an EMBL/GenBank/DDBJ whole genome shotgun (WGS) entry which is preliminary data.</text>
</comment>
<evidence type="ECO:0008006" key="13">
    <source>
        <dbReference type="Google" id="ProtNLM"/>
    </source>
</evidence>
<evidence type="ECO:0000256" key="1">
    <source>
        <dbReference type="ARBA" id="ARBA00022741"/>
    </source>
</evidence>
<dbReference type="EMBL" id="VYZN01000014">
    <property type="protein sequence ID" value="KAE9539335.1"/>
    <property type="molecule type" value="Genomic_DNA"/>
</dbReference>
<dbReference type="Gene3D" id="1.25.10.10">
    <property type="entry name" value="Leucine-rich Repeat Variant"/>
    <property type="match status" value="2"/>
</dbReference>
<dbReference type="CDD" id="cd18791">
    <property type="entry name" value="SF2_C_RHA"/>
    <property type="match status" value="1"/>
</dbReference>
<feature type="compositionally biased region" description="Basic and acidic residues" evidence="7">
    <location>
        <begin position="2466"/>
        <end position="2476"/>
    </location>
</feature>
<dbReference type="GO" id="GO:0004386">
    <property type="term" value="F:helicase activity"/>
    <property type="evidence" value="ECO:0007669"/>
    <property type="project" value="TreeGrafter"/>
</dbReference>
<dbReference type="OrthoDB" id="10263978at2759"/>
<dbReference type="PANTHER" id="PTHR18934">
    <property type="entry name" value="ATP-DEPENDENT RNA HELICASE"/>
    <property type="match status" value="1"/>
</dbReference>
<keyword evidence="2" id="KW-0378">Hydrolase</keyword>
<reference evidence="11 12" key="1">
    <citation type="submission" date="2019-08" db="EMBL/GenBank/DDBJ databases">
        <title>The genome of the soybean aphid Biotype 1, its phylome, world population structure and adaptation to the North American continent.</title>
        <authorList>
            <person name="Giordano R."/>
            <person name="Donthu R.K."/>
            <person name="Hernandez A.G."/>
            <person name="Wright C.L."/>
            <person name="Zimin A.V."/>
        </authorList>
    </citation>
    <scope>NUCLEOTIDE SEQUENCE [LARGE SCALE GENOMIC DNA]</scope>
    <source>
        <tissue evidence="11">Whole aphids</tissue>
    </source>
</reference>
<dbReference type="Pfam" id="PF12717">
    <property type="entry name" value="Cnd1"/>
    <property type="match status" value="1"/>
</dbReference>
<evidence type="ECO:0000256" key="3">
    <source>
        <dbReference type="ARBA" id="ARBA00022840"/>
    </source>
</evidence>
<dbReference type="InterPro" id="IPR002110">
    <property type="entry name" value="Ankyrin_rpt"/>
</dbReference>
<dbReference type="InterPro" id="IPR011709">
    <property type="entry name" value="DEAD-box_helicase_OB_fold"/>
</dbReference>
<dbReference type="PROSITE" id="PS51194">
    <property type="entry name" value="HELICASE_CTER"/>
    <property type="match status" value="1"/>
</dbReference>
<dbReference type="SUPFAM" id="SSF48371">
    <property type="entry name" value="ARM repeat"/>
    <property type="match status" value="1"/>
</dbReference>
<dbReference type="InterPro" id="IPR016024">
    <property type="entry name" value="ARM-type_fold"/>
</dbReference>
<dbReference type="GO" id="GO:0016787">
    <property type="term" value="F:hydrolase activity"/>
    <property type="evidence" value="ECO:0007669"/>
    <property type="project" value="UniProtKB-KW"/>
</dbReference>
<accession>A0A6G0TUA2</accession>
<dbReference type="Pfam" id="PF00270">
    <property type="entry name" value="DEAD"/>
    <property type="match status" value="1"/>
</dbReference>
<dbReference type="Pfam" id="PF21010">
    <property type="entry name" value="HA2_C"/>
    <property type="match status" value="1"/>
</dbReference>
<dbReference type="FunFam" id="3.40.50.300:FF:000526">
    <property type="entry name" value="DExH-box ATP-dependent RNA helicase DExH3"/>
    <property type="match status" value="1"/>
</dbReference>
<evidence type="ECO:0000256" key="6">
    <source>
        <dbReference type="PROSITE-ProRule" id="PRU00023"/>
    </source>
</evidence>
<feature type="region of interest" description="Disordered" evidence="7">
    <location>
        <begin position="2463"/>
        <end position="2518"/>
    </location>
</feature>
<dbReference type="SMART" id="SM00847">
    <property type="entry name" value="HA2"/>
    <property type="match status" value="1"/>
</dbReference>
<feature type="region of interest" description="Disordered" evidence="7">
    <location>
        <begin position="1221"/>
        <end position="1241"/>
    </location>
</feature>
<dbReference type="InterPro" id="IPR007502">
    <property type="entry name" value="Helicase-assoc_dom"/>
</dbReference>
<gene>
    <name evidence="11" type="ORF">AGLY_004587</name>
</gene>
<evidence type="ECO:0000313" key="11">
    <source>
        <dbReference type="EMBL" id="KAE9539335.1"/>
    </source>
</evidence>
<evidence type="ECO:0000259" key="10">
    <source>
        <dbReference type="PROSITE" id="PS51194"/>
    </source>
</evidence>
<keyword evidence="6" id="KW-0040">ANK repeat</keyword>
<dbReference type="PANTHER" id="PTHR18934:SF213">
    <property type="entry name" value="3'-5' RNA HELICASE YTHDC2"/>
    <property type="match status" value="1"/>
</dbReference>
<feature type="region of interest" description="Disordered" evidence="7">
    <location>
        <begin position="2364"/>
        <end position="2392"/>
    </location>
</feature>
<evidence type="ECO:0000256" key="5">
    <source>
        <dbReference type="ARBA" id="ARBA00060772"/>
    </source>
</evidence>
<dbReference type="GO" id="GO:0005524">
    <property type="term" value="F:ATP binding"/>
    <property type="evidence" value="ECO:0007669"/>
    <property type="project" value="UniProtKB-KW"/>
</dbReference>
<keyword evidence="12" id="KW-1185">Reference proteome</keyword>
<evidence type="ECO:0000256" key="4">
    <source>
        <dbReference type="ARBA" id="ARBA00022884"/>
    </source>
</evidence>
<dbReference type="GO" id="GO:0003723">
    <property type="term" value="F:RNA binding"/>
    <property type="evidence" value="ECO:0007669"/>
    <property type="project" value="UniProtKB-KW"/>
</dbReference>
<feature type="compositionally biased region" description="Acidic residues" evidence="7">
    <location>
        <begin position="1228"/>
        <end position="1238"/>
    </location>
</feature>
<dbReference type="SMART" id="SM00490">
    <property type="entry name" value="HELICc"/>
    <property type="match status" value="1"/>
</dbReference>
<dbReference type="InterPro" id="IPR036867">
    <property type="entry name" value="R3H_dom_sf"/>
</dbReference>
<dbReference type="InterPro" id="IPR001650">
    <property type="entry name" value="Helicase_C-like"/>
</dbReference>
<dbReference type="PROSITE" id="PS51061">
    <property type="entry name" value="R3H"/>
    <property type="match status" value="1"/>
</dbReference>
<feature type="region of interest" description="Disordered" evidence="7">
    <location>
        <begin position="1315"/>
        <end position="1360"/>
    </location>
</feature>
<evidence type="ECO:0000256" key="2">
    <source>
        <dbReference type="ARBA" id="ARBA00022801"/>
    </source>
</evidence>
<dbReference type="PROSITE" id="PS51192">
    <property type="entry name" value="HELICASE_ATP_BIND_1"/>
    <property type="match status" value="1"/>
</dbReference>
<dbReference type="Pfam" id="PF00271">
    <property type="entry name" value="Helicase_C"/>
    <property type="match status" value="1"/>
</dbReference>
<dbReference type="SUPFAM" id="SSF82708">
    <property type="entry name" value="R3H domain"/>
    <property type="match status" value="1"/>
</dbReference>
<feature type="compositionally biased region" description="Acidic residues" evidence="7">
    <location>
        <begin position="2379"/>
        <end position="2392"/>
    </location>
</feature>
<dbReference type="Pfam" id="PF07717">
    <property type="entry name" value="OB_NTP_bind"/>
    <property type="match status" value="1"/>
</dbReference>
<dbReference type="InterPro" id="IPR027417">
    <property type="entry name" value="P-loop_NTPase"/>
</dbReference>
<dbReference type="InterPro" id="IPR036770">
    <property type="entry name" value="Ankyrin_rpt-contain_sf"/>
</dbReference>
<evidence type="ECO:0000259" key="8">
    <source>
        <dbReference type="PROSITE" id="PS51061"/>
    </source>
</evidence>
<dbReference type="PROSITE" id="PS50088">
    <property type="entry name" value="ANK_REPEAT"/>
    <property type="match status" value="1"/>
</dbReference>
<name>A0A6G0TUA2_APHGL</name>
<dbReference type="InterPro" id="IPR011989">
    <property type="entry name" value="ARM-like"/>
</dbReference>
<keyword evidence="1" id="KW-0547">Nucleotide-binding</keyword>
<proteinExistence type="inferred from homology"/>
<evidence type="ECO:0000256" key="7">
    <source>
        <dbReference type="SAM" id="MobiDB-lite"/>
    </source>
</evidence>
<dbReference type="Proteomes" id="UP000475862">
    <property type="component" value="Unassembled WGS sequence"/>
</dbReference>
<dbReference type="InterPro" id="IPR014001">
    <property type="entry name" value="Helicase_ATP-bd"/>
</dbReference>
<dbReference type="Gene3D" id="1.20.120.1080">
    <property type="match status" value="1"/>
</dbReference>
<feature type="compositionally biased region" description="Polar residues" evidence="7">
    <location>
        <begin position="2496"/>
        <end position="2518"/>
    </location>
</feature>
<sequence length="2603" mass="296338">MSSLSTEASVGTDVSDVVDILTSLQLGVISQDYVDQVMSSHYSYYKFPESYELIVMPDIDFPSIINDACELLNVYLQQPSTHILWDQFFSDDTCYVHPKPLSCLLNCYIHHGLKFINEPSARKNGLSATRLFFLASTFMGSKNIGFYHISILTKCTELVKSCIAMLHITGGINSGDDVPLEDDEKMDLMADLLAIVRTIAIMVKRFQFFDEISSLDMIIDIMIDVTHLERNSGNILEQVPTENLSYGILAFNAYSGLTDMFNDNCGSTLVIGQKLMHCMLLGLLVDGQREMQLTTRQFNTIRDHHLSFIRKITRKLGSPFEPVLEILLQHLLHRGPERSELRPRQFQIILEVWRLCPNNVRIKIKYYLLRMVYDVDIKIRIVALETLFKLLSEPEEIEPEDPTLLQFMPATKHEFIVAVILSKFQDLLLTVRSKAFSLFATLTAGPPTATAHQTALAKRVLVDPYLKHDNLNHTSFCKKDFHDFYQYLDSDMVNFDPNNISNLNIYPGAKILLWVLNVHARDERAYIRRISLTLLCNLFLINNKLMEKYYLTLLVSSCSDNAMTIRKVAVSGLTDLLLKYPDNQDVLKYWFKGLIHLVGDRDKKIQELTVESMNRVILNNIKPYSAKLIDDNDPLDYLPWRVLDNALNENVFKYMQCLCERWRINGFLTDHNVKDIMTYVGSSNHEWTVHSLYLLQLISQQLTINNLSPIIKYFDAQFDTWFVREENPSELNILLTHAQITIDILSLNYKRLDKDTKQRLSSTFEELLFSFKIPTRLISKSLDLYTVLHKDNSEKLNSGLKKLFHVICNCIETSTNMDNEEIIIRYICTLGDIGLSQHLQIKPKFQQYLLDFLGKHDESVSSALKTIVILTIGKLSIVDEQFAKEAIVLYGTILKNPYHPSIKINALTALADLCLRCTTLVEQAIPEMCVCLKAESVPVKRVALKLLTGLILEDYIKLRDVAFFALLCMLEDPDDQVRQETSSFIVNYLLIKNKDIMERKLIEVIFHFNGYTGVRASGVEDCFTNPELKAFFSMEGDSKKASRHCVYRFMLTHMLDDNKLKLMVKIFNIFEEVVKDVSATANNEVRDRATQVMRDAFWILKAKEMALTSGKPRENTNDDDPGTLEKVADLAKQRVVMETYKMVMTDYIIPGVLKLKYELEKNKRKVPTVMNDLRAYLCALTSAKSPIKAEIVELLSVDSDLTAEILHDNRLMKQHNKHLDGENGIGEIESEDDDDDDDPATHLMQDLEYVTWAQTMQMREKAEESGMDVSTQAQMEEEIQQKVSEISINDDDLQDVAAANFSQLTGEVTVRPINSDKKSVSNDTFKQITNSKNNSVTQLTPKKRLSNNHTASTDLDDDNLPAYRLSPPIRGLSQDCRDSLLHELQKFISSDTIYTKLTYTFPSSLTSDERKYLHLKSAELGLKSKSYGKPGHRSITIKMDKTKVNSKACSIEVTAVSNDIMKKICDHIPITKQMYDELLPNPMKPYRRMAVANCKRNLPLMCDKPMSIPRFAVDEDLLLTRKALPIWAKKGQITNAIENNPVVIITAETGSGKTTQIPQFIIDDSAVKKRPCRVICCQPRRIAAISMADRVSNERGESIGMSTGYQVRLESCVSQDTTIIYCTTGVLTRTLMDRHQKDNEPNKGMLMNVSHVIVDEVHERDKHVDFLLIALRMILPKYNHLKLILMSATADIHLFSNYFDNCPVLKVEGKIFPVQNYFLEDILDTIKYESPAMARIKNKTKIGYWDNDIVEKTVEAVQNLNLNEPITTLMPDQEWLKSELDDCMHQIWFNAEIEQIDRMIYYIMSEGIPVDYQHSDTGVTLLMLVAVHGLNDYVSTLLNMGANPNIRTRVYNMDAATWAAEFKQFDTRDLIINNKGILTQTDIQKNENLDEVEIKERLELYKKSLPPNIIIDAYLISYLIKHIILKKNAGSILVFLPGFEDMSMVNKVIVEELINKDNLKITIYMLHSMMQTSDQRRVFQPAPKGHQKVILATNIVETSVTINDVVYVIDSGRVKQKGYNAFNGISCMNVNWISQSCAKQRAGRAGRLCAGECYRLYTREHHCHMASHDVPEILRMPLQELCMLAKVISNNMRVLDFLALAIQPPPTLSVTSALEYLKTIEAMDVNEDLTDLGFFMLDLSIESHYAKSLVFAIFLKCLDPVLTIISCLANREPFNLTLNVNMKTSLGSIRKKLAGDSLSDHIVLLRLYQAFNEGNMVDSELFNLVSQSIMGLITQTRTQLLGQLRALELIQTRPGPNDIRDVNINSNNWAAVKACLLAGLYPNLAKLDKSNSRPILKTKTEKSVIYHGSSVLRENYVKDLPSEWIIFEELSSFNTKKFIKNCTVVSSMSVALFSSAMKLPQDSVKTGGRLNKPQGLVNTDDDDSDDSAESDDNLGTLNLDGWTSFVGSADDIAKILNMRLCLTLAYREFLKNKMISQHSSFSSVVQGVVKILSYEDKAIGLEAPDDVGKRPKENSNKGRHSKNNDSSSFRKYPFGQHSQNKSYTDSSSSFRTNRNSYNMPRLPKEYKYESSEIGNLLKCGYSIQPLLNPLEVSDCFTTDLMSVCSDDERVIKFCNYLVEYFIIDEEVKFNLRIRASREITSGV</sequence>
<dbReference type="Gene3D" id="1.25.40.20">
    <property type="entry name" value="Ankyrin repeat-containing domain"/>
    <property type="match status" value="1"/>
</dbReference>
<dbReference type="SUPFAM" id="SSF52540">
    <property type="entry name" value="P-loop containing nucleoside triphosphate hydrolases"/>
    <property type="match status" value="1"/>
</dbReference>
<feature type="domain" description="R3H" evidence="8">
    <location>
        <begin position="1374"/>
        <end position="1441"/>
    </location>
</feature>
<keyword evidence="4" id="KW-0694">RNA-binding</keyword>
<dbReference type="PROSITE" id="PS00690">
    <property type="entry name" value="DEAH_ATP_HELICASE"/>
    <property type="match status" value="1"/>
</dbReference>
<keyword evidence="3" id="KW-0067">ATP-binding</keyword>
<comment type="similarity">
    <text evidence="5">Belongs to the DExH box helicase family.</text>
</comment>
<dbReference type="InterPro" id="IPR001374">
    <property type="entry name" value="R3H_dom"/>
</dbReference>
<organism evidence="11 12">
    <name type="scientific">Aphis glycines</name>
    <name type="common">Soybean aphid</name>
    <dbReference type="NCBI Taxonomy" id="307491"/>
    <lineage>
        <taxon>Eukaryota</taxon>
        <taxon>Metazoa</taxon>
        <taxon>Ecdysozoa</taxon>
        <taxon>Arthropoda</taxon>
        <taxon>Hexapoda</taxon>
        <taxon>Insecta</taxon>
        <taxon>Pterygota</taxon>
        <taxon>Neoptera</taxon>
        <taxon>Paraneoptera</taxon>
        <taxon>Hemiptera</taxon>
        <taxon>Sternorrhyncha</taxon>
        <taxon>Aphidomorpha</taxon>
        <taxon>Aphidoidea</taxon>
        <taxon>Aphididae</taxon>
        <taxon>Aphidini</taxon>
        <taxon>Aphis</taxon>
        <taxon>Aphis</taxon>
    </lineage>
</organism>
<feature type="domain" description="Helicase C-terminal" evidence="10">
    <location>
        <begin position="1918"/>
        <end position="2089"/>
    </location>
</feature>
<dbReference type="InterPro" id="IPR032682">
    <property type="entry name" value="Cnd1_C"/>
</dbReference>
<evidence type="ECO:0000313" key="12">
    <source>
        <dbReference type="Proteomes" id="UP000475862"/>
    </source>
</evidence>
<dbReference type="SMART" id="SM00487">
    <property type="entry name" value="DEXDc"/>
    <property type="match status" value="1"/>
</dbReference>
<dbReference type="Gene3D" id="3.30.1370.50">
    <property type="entry name" value="R3H-like domain"/>
    <property type="match status" value="1"/>
</dbReference>
<feature type="repeat" description="ANK" evidence="6">
    <location>
        <begin position="1817"/>
        <end position="1849"/>
    </location>
</feature>